<comment type="subcellular location">
    <subcellularLocation>
        <location evidence="1">Endomembrane system</location>
    </subcellularLocation>
</comment>
<proteinExistence type="inferred from homology"/>
<evidence type="ECO:0000256" key="1">
    <source>
        <dbReference type="ARBA" id="ARBA00004308"/>
    </source>
</evidence>
<dbReference type="InterPro" id="IPR009790">
    <property type="entry name" value="TMEM106"/>
</dbReference>
<evidence type="ECO:0000259" key="7">
    <source>
        <dbReference type="Pfam" id="PF07092"/>
    </source>
</evidence>
<evidence type="ECO:0000256" key="5">
    <source>
        <dbReference type="ARBA" id="ARBA00023136"/>
    </source>
</evidence>
<keyword evidence="5 6" id="KW-0472">Membrane</keyword>
<accession>A0AA36FQY1</accession>
<dbReference type="AlphaFoldDB" id="A0AA36FQY1"/>
<dbReference type="InterPro" id="IPR048511">
    <property type="entry name" value="TMEM106_N"/>
</dbReference>
<evidence type="ECO:0000313" key="11">
    <source>
        <dbReference type="Proteomes" id="UP001177023"/>
    </source>
</evidence>
<dbReference type="EMBL" id="CATQJA010002651">
    <property type="protein sequence ID" value="CAJ0577454.1"/>
    <property type="molecule type" value="Genomic_DNA"/>
</dbReference>
<dbReference type="EMBL" id="CATQJA010000664">
    <property type="protein sequence ID" value="CAJ0562859.1"/>
    <property type="molecule type" value="Genomic_DNA"/>
</dbReference>
<reference evidence="9" key="1">
    <citation type="submission" date="2023-06" db="EMBL/GenBank/DDBJ databases">
        <authorList>
            <person name="Delattre M."/>
        </authorList>
    </citation>
    <scope>NUCLEOTIDE SEQUENCE</scope>
    <source>
        <strain evidence="9">AF72</strain>
    </source>
</reference>
<evidence type="ECO:0000313" key="9">
    <source>
        <dbReference type="EMBL" id="CAJ0562859.1"/>
    </source>
</evidence>
<comment type="similarity">
    <text evidence="2">Belongs to the TMEM106 family.</text>
</comment>
<sequence>MKVLDRLRRIFTGGSESAHERLREESTAYGAAPSDGASQRTVSNDYTELRSGNVLCPSCKGTGLIPRELEETLVALIPLNDDRLKPKRTVWWVLLGIAIVLVIAFIVVFMLIPRAVDIMANQSAIDLVHVVEHSAMPDPKVKFHFLNYVHVANHNYYSVSVVNTSAQVICKFQPWNSEEIGQGKNLTTFNIGPLSTDGNRLYFNNSVEITGVAAEYCQAPFSKLTSLYINMQFNVIALFEYFNHREQVTISMTQQVCCVPSGNCTSR</sequence>
<evidence type="ECO:0000256" key="3">
    <source>
        <dbReference type="ARBA" id="ARBA00022692"/>
    </source>
</evidence>
<evidence type="ECO:0000256" key="4">
    <source>
        <dbReference type="ARBA" id="ARBA00022989"/>
    </source>
</evidence>
<evidence type="ECO:0000256" key="6">
    <source>
        <dbReference type="SAM" id="Phobius"/>
    </source>
</evidence>
<organism evidence="9 11">
    <name type="scientific">Mesorhabditis spiculigera</name>
    <dbReference type="NCBI Taxonomy" id="96644"/>
    <lineage>
        <taxon>Eukaryota</taxon>
        <taxon>Metazoa</taxon>
        <taxon>Ecdysozoa</taxon>
        <taxon>Nematoda</taxon>
        <taxon>Chromadorea</taxon>
        <taxon>Rhabditida</taxon>
        <taxon>Rhabditina</taxon>
        <taxon>Rhabditomorpha</taxon>
        <taxon>Rhabditoidea</taxon>
        <taxon>Rhabditidae</taxon>
        <taxon>Mesorhabditinae</taxon>
        <taxon>Mesorhabditis</taxon>
    </lineage>
</organism>
<feature type="domain" description="Transmembrane protein 106 N-terminal" evidence="8">
    <location>
        <begin position="45"/>
        <end position="89"/>
    </location>
</feature>
<dbReference type="Pfam" id="PF07092">
    <property type="entry name" value="TMEM106"/>
    <property type="match status" value="1"/>
</dbReference>
<gene>
    <name evidence="10" type="ORF">MSPICULIGERA_LOCUS15727</name>
    <name evidence="9" type="ORF">MSPICULIGERA_LOCUS2253</name>
</gene>
<dbReference type="GO" id="GO:0012505">
    <property type="term" value="C:endomembrane system"/>
    <property type="evidence" value="ECO:0007669"/>
    <property type="project" value="UniProtKB-SubCell"/>
</dbReference>
<dbReference type="PANTHER" id="PTHR28556:SF4">
    <property type="entry name" value="TRANSMEMBRANE PROTEIN 106A"/>
    <property type="match status" value="1"/>
</dbReference>
<name>A0AA36FQY1_9BILA</name>
<keyword evidence="4 6" id="KW-1133">Transmembrane helix</keyword>
<dbReference type="PANTHER" id="PTHR28556">
    <property type="entry name" value="TRANSMEMBRANE PROTEIN 106B"/>
    <property type="match status" value="1"/>
</dbReference>
<feature type="non-terminal residue" evidence="9">
    <location>
        <position position="1"/>
    </location>
</feature>
<protein>
    <submittedName>
        <fullName evidence="9">Uncharacterized protein</fullName>
    </submittedName>
</protein>
<feature type="transmembrane region" description="Helical" evidence="6">
    <location>
        <begin position="90"/>
        <end position="112"/>
    </location>
</feature>
<dbReference type="Proteomes" id="UP001177023">
    <property type="component" value="Unassembled WGS sequence"/>
</dbReference>
<evidence type="ECO:0000256" key="2">
    <source>
        <dbReference type="ARBA" id="ARBA00008111"/>
    </source>
</evidence>
<evidence type="ECO:0000313" key="10">
    <source>
        <dbReference type="EMBL" id="CAJ0577454.1"/>
    </source>
</evidence>
<comment type="caution">
    <text evidence="9">The sequence shown here is derived from an EMBL/GenBank/DDBJ whole genome shotgun (WGS) entry which is preliminary data.</text>
</comment>
<keyword evidence="11" id="KW-1185">Reference proteome</keyword>
<dbReference type="Pfam" id="PF21002">
    <property type="entry name" value="TMEM106_N"/>
    <property type="match status" value="1"/>
</dbReference>
<feature type="domain" description="Transmembrane protein 106 C-terminal" evidence="7">
    <location>
        <begin position="136"/>
        <end position="258"/>
    </location>
</feature>
<keyword evidence="3 6" id="KW-0812">Transmembrane</keyword>
<evidence type="ECO:0000259" key="8">
    <source>
        <dbReference type="Pfam" id="PF21002"/>
    </source>
</evidence>
<dbReference type="InterPro" id="IPR048509">
    <property type="entry name" value="TMEM106_C"/>
</dbReference>